<keyword evidence="2" id="KW-1185">Reference proteome</keyword>
<sequence length="93" mass="10498">MVSQAEFDEDVTSMRVERRLTYNCKIVSTTVVVLPVPGGPNIIELVYLMIFLSLELSGGYTGETVRMYPDEYGTEQLEVEALFPNTPGQQTYR</sequence>
<dbReference type="EnsemblMetazoa" id="GPPI018489-RA">
    <property type="protein sequence ID" value="GPPI018489-PA"/>
    <property type="gene ID" value="GPPI018489"/>
</dbReference>
<proteinExistence type="predicted"/>
<evidence type="ECO:0000313" key="2">
    <source>
        <dbReference type="Proteomes" id="UP000092460"/>
    </source>
</evidence>
<reference evidence="1" key="2">
    <citation type="submission" date="2020-05" db="UniProtKB">
        <authorList>
            <consortium name="EnsemblMetazoa"/>
        </authorList>
    </citation>
    <scope>IDENTIFICATION</scope>
    <source>
        <strain evidence="1">IAEA</strain>
    </source>
</reference>
<dbReference type="VEuPathDB" id="VectorBase:GPPI018489"/>
<name>A0A1B0B4F7_9MUSC</name>
<protein>
    <submittedName>
        <fullName evidence="1">Uncharacterized protein</fullName>
    </submittedName>
</protein>
<organism evidence="1 2">
    <name type="scientific">Glossina palpalis gambiensis</name>
    <dbReference type="NCBI Taxonomy" id="67801"/>
    <lineage>
        <taxon>Eukaryota</taxon>
        <taxon>Metazoa</taxon>
        <taxon>Ecdysozoa</taxon>
        <taxon>Arthropoda</taxon>
        <taxon>Hexapoda</taxon>
        <taxon>Insecta</taxon>
        <taxon>Pterygota</taxon>
        <taxon>Neoptera</taxon>
        <taxon>Endopterygota</taxon>
        <taxon>Diptera</taxon>
        <taxon>Brachycera</taxon>
        <taxon>Muscomorpha</taxon>
        <taxon>Hippoboscoidea</taxon>
        <taxon>Glossinidae</taxon>
        <taxon>Glossina</taxon>
    </lineage>
</organism>
<reference evidence="2" key="1">
    <citation type="submission" date="2015-01" db="EMBL/GenBank/DDBJ databases">
        <authorList>
            <person name="Aksoy S."/>
            <person name="Warren W."/>
            <person name="Wilson R.K."/>
        </authorList>
    </citation>
    <scope>NUCLEOTIDE SEQUENCE [LARGE SCALE GENOMIC DNA]</scope>
    <source>
        <strain evidence="2">IAEA</strain>
    </source>
</reference>
<evidence type="ECO:0000313" key="1">
    <source>
        <dbReference type="EnsemblMetazoa" id="GPPI018489-PA"/>
    </source>
</evidence>
<accession>A0A1B0B4F7</accession>
<dbReference type="Proteomes" id="UP000092460">
    <property type="component" value="Unassembled WGS sequence"/>
</dbReference>
<dbReference type="EMBL" id="JXJN01008294">
    <property type="status" value="NOT_ANNOTATED_CDS"/>
    <property type="molecule type" value="Genomic_DNA"/>
</dbReference>
<dbReference type="AlphaFoldDB" id="A0A1B0B4F7"/>